<feature type="compositionally biased region" description="Low complexity" evidence="1">
    <location>
        <begin position="363"/>
        <end position="419"/>
    </location>
</feature>
<keyword evidence="4" id="KW-1185">Reference proteome</keyword>
<dbReference type="SMART" id="SM00444">
    <property type="entry name" value="GYF"/>
    <property type="match status" value="1"/>
</dbReference>
<feature type="region of interest" description="Disordered" evidence="1">
    <location>
        <begin position="623"/>
        <end position="661"/>
    </location>
</feature>
<organism evidence="3 4">
    <name type="scientific">Malassezia pachydermatis</name>
    <dbReference type="NCBI Taxonomy" id="77020"/>
    <lineage>
        <taxon>Eukaryota</taxon>
        <taxon>Fungi</taxon>
        <taxon>Dikarya</taxon>
        <taxon>Basidiomycota</taxon>
        <taxon>Ustilaginomycotina</taxon>
        <taxon>Malasseziomycetes</taxon>
        <taxon>Malasseziales</taxon>
        <taxon>Malasseziaceae</taxon>
        <taxon>Malassezia</taxon>
    </lineage>
</organism>
<dbReference type="Proteomes" id="UP000037751">
    <property type="component" value="Unassembled WGS sequence"/>
</dbReference>
<feature type="region of interest" description="Disordered" evidence="1">
    <location>
        <begin position="278"/>
        <end position="419"/>
    </location>
</feature>
<name>A0A0M8MT57_9BASI</name>
<evidence type="ECO:0000313" key="3">
    <source>
        <dbReference type="EMBL" id="KOS13111.1"/>
    </source>
</evidence>
<gene>
    <name evidence="3" type="ORF">Malapachy_1672</name>
</gene>
<evidence type="ECO:0000256" key="1">
    <source>
        <dbReference type="SAM" id="MobiDB-lite"/>
    </source>
</evidence>
<dbReference type="RefSeq" id="XP_017990743.1">
    <property type="nucleotide sequence ID" value="XM_018136174.1"/>
</dbReference>
<dbReference type="PANTHER" id="PTHR14445:SF36">
    <property type="entry name" value="FI03272P-RELATED"/>
    <property type="match status" value="1"/>
</dbReference>
<feature type="compositionally biased region" description="Polar residues" evidence="1">
    <location>
        <begin position="291"/>
        <end position="326"/>
    </location>
</feature>
<dbReference type="InterPro" id="IPR051640">
    <property type="entry name" value="GRB10-interact_GYF"/>
</dbReference>
<dbReference type="GeneID" id="28728049"/>
<evidence type="ECO:0000313" key="4">
    <source>
        <dbReference type="Proteomes" id="UP000037751"/>
    </source>
</evidence>
<feature type="compositionally biased region" description="Pro residues" evidence="1">
    <location>
        <begin position="569"/>
        <end position="579"/>
    </location>
</feature>
<comment type="caution">
    <text evidence="3">The sequence shown here is derived from an EMBL/GenBank/DDBJ whole genome shotgun (WGS) entry which is preliminary data.</text>
</comment>
<feature type="compositionally biased region" description="Low complexity" evidence="1">
    <location>
        <begin position="580"/>
        <end position="597"/>
    </location>
</feature>
<dbReference type="Gene3D" id="3.30.1490.40">
    <property type="match status" value="1"/>
</dbReference>
<proteinExistence type="predicted"/>
<sequence>MYPMSYAYFAPDERENPYWNAFSQAPGTHPQAQAFGTPSQETAPFAFDEPRGAVWPRASGLDAPPPAVPPATSWSPHTQKWLYLDPSGMVQGPFAATAMQAWYEQQYLYSDLLLRPEEDPEFRPLHVLVQELGYPGQPFLVPPPRRHVAQTPGPAPGAMPGVASHRSSPHMPAPHSPRVPGAGMMPSTATETAPSSSSPTTAPHAAGTTLTPSNFSADDIAAAVRVMTQLQSLMASGASESQTLSMMQSVMASSLPHANAAALQDMLQAMQSQAAHDAAHAVQVQKDMDEQAQQEPITDTHATSPDTHGDTQVTEHASVVPATSSTEAVPPADAQAEPAAPPADATPAVDEEVKPTKAPAPPADVAAATPASADEAAAPATTTEPAETVAAPTTPAKTPAAAKSAPWASSASKASNATPNMREILEAEQRDRAAQDAKDRAANSAMLARAMAQIQVSSATTSSSPAAPTRSITAAWNVPKTTPAKSLSQIQQEESARAAHEIAAQASKPSAYSNSVLRSSTHTEAPAPTPSQDHGWVKVAAGGKTVPSSSSKAAAPTKPTGLPAKPAGLPKPAPLPSRPPALATPSATPSTAATAKVVPTVDEDGWVTMKPKHQVRRDALSQMNDGIPRPTGTAAGIPTATRRAATTAGAPSSTPQPPSSEFLQYCRDQLRGLRANVDDFVEMLLSFPLNPSPDVADIIAEAVYANSSTLDGRRFAADFISRRKADAYRAVTL</sequence>
<evidence type="ECO:0000259" key="2">
    <source>
        <dbReference type="PROSITE" id="PS50829"/>
    </source>
</evidence>
<feature type="compositionally biased region" description="Polar residues" evidence="1">
    <location>
        <begin position="507"/>
        <end position="523"/>
    </location>
</feature>
<feature type="compositionally biased region" description="Low complexity" evidence="1">
    <location>
        <begin position="628"/>
        <end position="653"/>
    </location>
</feature>
<feature type="compositionally biased region" description="Low complexity" evidence="1">
    <location>
        <begin position="327"/>
        <end position="348"/>
    </location>
</feature>
<protein>
    <submittedName>
        <fullName evidence="3">Molecular chaperone</fullName>
    </submittedName>
</protein>
<feature type="region of interest" description="Disordered" evidence="1">
    <location>
        <begin position="458"/>
        <end position="597"/>
    </location>
</feature>
<dbReference type="InterPro" id="IPR035445">
    <property type="entry name" value="GYF-like_dom_sf"/>
</dbReference>
<dbReference type="SUPFAM" id="SSF55277">
    <property type="entry name" value="GYF domain"/>
    <property type="match status" value="1"/>
</dbReference>
<dbReference type="InterPro" id="IPR003169">
    <property type="entry name" value="GYF"/>
</dbReference>
<dbReference type="OrthoDB" id="6415790at2759"/>
<accession>A0A0M8MT57</accession>
<feature type="compositionally biased region" description="Low complexity" evidence="1">
    <location>
        <begin position="186"/>
        <end position="212"/>
    </location>
</feature>
<feature type="region of interest" description="Disordered" evidence="1">
    <location>
        <begin position="143"/>
        <end position="213"/>
    </location>
</feature>
<dbReference type="EMBL" id="LGAV01000007">
    <property type="protein sequence ID" value="KOS13111.1"/>
    <property type="molecule type" value="Genomic_DNA"/>
</dbReference>
<dbReference type="STRING" id="77020.A0A0M8MT57"/>
<dbReference type="AlphaFoldDB" id="A0A0M8MT57"/>
<feature type="domain" description="GYF" evidence="2">
    <location>
        <begin position="78"/>
        <end position="133"/>
    </location>
</feature>
<dbReference type="PANTHER" id="PTHR14445">
    <property type="entry name" value="GRB10 INTERACTING GYF PROTEIN"/>
    <property type="match status" value="1"/>
</dbReference>
<feature type="compositionally biased region" description="Low complexity" evidence="1">
    <location>
        <begin position="458"/>
        <end position="475"/>
    </location>
</feature>
<reference evidence="3 4" key="1">
    <citation type="submission" date="2015-07" db="EMBL/GenBank/DDBJ databases">
        <title>Draft Genome Sequence of Malassezia furfur CBS1878 and Malassezia pachydermatis CBS1879.</title>
        <authorList>
            <person name="Triana S."/>
            <person name="Ohm R."/>
            <person name="Gonzalez A."/>
            <person name="DeCock H."/>
            <person name="Restrepo S."/>
            <person name="Celis A."/>
        </authorList>
    </citation>
    <scope>NUCLEOTIDE SEQUENCE [LARGE SCALE GENOMIC DNA]</scope>
    <source>
        <strain evidence="3 4">CBS 1879</strain>
    </source>
</reference>
<feature type="compositionally biased region" description="Polar residues" evidence="1">
    <location>
        <begin position="479"/>
        <end position="493"/>
    </location>
</feature>
<dbReference type="Pfam" id="PF02213">
    <property type="entry name" value="GYF"/>
    <property type="match status" value="1"/>
</dbReference>
<feature type="compositionally biased region" description="Low complexity" evidence="1">
    <location>
        <begin position="544"/>
        <end position="568"/>
    </location>
</feature>
<dbReference type="PROSITE" id="PS50829">
    <property type="entry name" value="GYF"/>
    <property type="match status" value="1"/>
</dbReference>
<dbReference type="VEuPathDB" id="FungiDB:Malapachy_1672"/>
<dbReference type="GO" id="GO:0005829">
    <property type="term" value="C:cytosol"/>
    <property type="evidence" value="ECO:0007669"/>
    <property type="project" value="TreeGrafter"/>
</dbReference>